<dbReference type="InterPro" id="IPR041100">
    <property type="entry name" value="TQ"/>
</dbReference>
<feature type="domain" description="Thioester" evidence="4">
    <location>
        <begin position="78"/>
        <end position="186"/>
    </location>
</feature>
<keyword evidence="7" id="KW-1185">Reference proteome</keyword>
<accession>A0A4R6RX26</accession>
<reference evidence="6 7" key="1">
    <citation type="submission" date="2019-03" db="EMBL/GenBank/DDBJ databases">
        <title>Genomic analyses of the natural microbiome of Caenorhabditis elegans.</title>
        <authorList>
            <person name="Samuel B."/>
        </authorList>
    </citation>
    <scope>NUCLEOTIDE SEQUENCE [LARGE SCALE GENOMIC DNA]</scope>
    <source>
        <strain evidence="6 7">JUb18</strain>
    </source>
</reference>
<evidence type="ECO:0000313" key="7">
    <source>
        <dbReference type="Proteomes" id="UP000295601"/>
    </source>
</evidence>
<dbReference type="Gene3D" id="2.60.40.3930">
    <property type="match status" value="1"/>
</dbReference>
<dbReference type="OrthoDB" id="2676146at2"/>
<organism evidence="6 7">
    <name type="scientific">Leucobacter luti</name>
    <dbReference type="NCBI Taxonomy" id="340320"/>
    <lineage>
        <taxon>Bacteria</taxon>
        <taxon>Bacillati</taxon>
        <taxon>Actinomycetota</taxon>
        <taxon>Actinomycetes</taxon>
        <taxon>Micrococcales</taxon>
        <taxon>Microbacteriaceae</taxon>
        <taxon>Leucobacter</taxon>
    </lineage>
</organism>
<evidence type="ECO:0000313" key="6">
    <source>
        <dbReference type="EMBL" id="TDP90885.1"/>
    </source>
</evidence>
<feature type="region of interest" description="Disordered" evidence="1">
    <location>
        <begin position="446"/>
        <end position="499"/>
    </location>
</feature>
<feature type="chain" id="PRO_5020202329" evidence="3">
    <location>
        <begin position="38"/>
        <end position="528"/>
    </location>
</feature>
<feature type="domain" description="T-Q ester bond containing" evidence="5">
    <location>
        <begin position="330"/>
        <end position="447"/>
    </location>
</feature>
<dbReference type="NCBIfam" id="TIGR01167">
    <property type="entry name" value="LPXTG_anchor"/>
    <property type="match status" value="1"/>
</dbReference>
<dbReference type="Proteomes" id="UP000295601">
    <property type="component" value="Unassembled WGS sequence"/>
</dbReference>
<evidence type="ECO:0000256" key="3">
    <source>
        <dbReference type="SAM" id="SignalP"/>
    </source>
</evidence>
<gene>
    <name evidence="6" type="ORF">EDF62_2541</name>
</gene>
<dbReference type="AlphaFoldDB" id="A0A4R6RX26"/>
<keyword evidence="2" id="KW-0812">Transmembrane</keyword>
<feature type="signal peptide" evidence="3">
    <location>
        <begin position="1"/>
        <end position="37"/>
    </location>
</feature>
<evidence type="ECO:0000259" key="4">
    <source>
        <dbReference type="Pfam" id="PF08341"/>
    </source>
</evidence>
<proteinExistence type="predicted"/>
<feature type="compositionally biased region" description="Low complexity" evidence="1">
    <location>
        <begin position="464"/>
        <end position="478"/>
    </location>
</feature>
<dbReference type="Pfam" id="PF08341">
    <property type="entry name" value="TED"/>
    <property type="match status" value="1"/>
</dbReference>
<comment type="caution">
    <text evidence="6">The sequence shown here is derived from an EMBL/GenBank/DDBJ whole genome shotgun (WGS) entry which is preliminary data.</text>
</comment>
<dbReference type="RefSeq" id="WP_133617261.1">
    <property type="nucleotide sequence ID" value="NZ_SNYA01000006.1"/>
</dbReference>
<evidence type="ECO:0000259" key="5">
    <source>
        <dbReference type="Pfam" id="PF18202"/>
    </source>
</evidence>
<keyword evidence="2" id="KW-1133">Transmembrane helix</keyword>
<feature type="transmembrane region" description="Helical" evidence="2">
    <location>
        <begin position="504"/>
        <end position="522"/>
    </location>
</feature>
<dbReference type="EMBL" id="SNYA01000006">
    <property type="protein sequence ID" value="TDP90885.1"/>
    <property type="molecule type" value="Genomic_DNA"/>
</dbReference>
<dbReference type="InterPro" id="IPR013552">
    <property type="entry name" value="Thioester_dom"/>
</dbReference>
<dbReference type="Pfam" id="PF18202">
    <property type="entry name" value="TQ"/>
    <property type="match status" value="1"/>
</dbReference>
<dbReference type="InterPro" id="IPR023849">
    <property type="entry name" value="TQXA_dom"/>
</dbReference>
<name>A0A4R6RX26_9MICO</name>
<dbReference type="NCBIfam" id="TIGR03934">
    <property type="entry name" value="TQXA_dom"/>
    <property type="match status" value="1"/>
</dbReference>
<sequence>MKLRTTHEHRRTGRWFAAAMGALLALCVPLAQSPALAAIEVGSPVYVGAKQGYGGTGIFPIWAETPPDPSAPGEPEAWAYCLENQVSARTGVTGRVGDLSSYLGSNYFTDPTIQGKVLWLLAHSYPALSLEEFGAASGVPGISRNDAIEATQYAIWRYTDLTFDADWFWETPDSEAAYWYLVNGANASSGATPADFAVTASITGPTTVQSGGSLIGPFTVSTNQPSVAVTVDPTRALTDSAGAPIDATSVHNGDEIFLDLRASHAAGSATVSVAAAGASSTGTVVSVPTPSGSTPSAADHAQSMVLVAPSTATTRAAATVEWAAAPGTTPTLATSLVDASDQDRVLAWNGGTVVDTVTFQNLVPGTEYTVRGELMRQSDASGTGLTGTTTFTPSTANGSVTVTFVVPKGYAGDTLVAFEWLFEGPDATGQPIAQHTDISDPAQTISVQQEPRTPGVPTSPTDPGSPVTPTQPTVPSAPITAGTHSAPAAQASPLAHTGSDNSPALVGIAAVALIAGAALMCGRRRRTS</sequence>
<keyword evidence="2" id="KW-0472">Membrane</keyword>
<protein>
    <submittedName>
        <fullName evidence="6">LPXTG-motif cell wall-anchored protein/TQXA domain-containing protein</fullName>
    </submittedName>
</protein>
<dbReference type="NCBIfam" id="NF033903">
    <property type="entry name" value="VaFE_rpt"/>
    <property type="match status" value="1"/>
</dbReference>
<keyword evidence="3" id="KW-0732">Signal</keyword>
<dbReference type="Gene3D" id="1.10.150.480">
    <property type="match status" value="1"/>
</dbReference>
<evidence type="ECO:0000256" key="1">
    <source>
        <dbReference type="SAM" id="MobiDB-lite"/>
    </source>
</evidence>
<evidence type="ECO:0000256" key="2">
    <source>
        <dbReference type="SAM" id="Phobius"/>
    </source>
</evidence>
<feature type="compositionally biased region" description="Polar residues" evidence="1">
    <location>
        <begin position="446"/>
        <end position="462"/>
    </location>
</feature>